<sequence>MNDFAARTLAEFEALCAIPHCSFHTQDMFSYLCTQLAQKGYEVLSDEAKNIYAKKGKPKVCLQSHYDMVCVGDSMQHKGVQIIQKDNFLYAKNSSLGADNGIGMACMLAQDMTDIELLFTNDEEVGMIGANHLALNIESSLLLNLDSEDITEIVLGCAGGADIEISLTLPLEPINQKTHPYMYHIRAEGFQGGHSGIEIHKDKENVISEFGFFLSTIEAYIVSLNAGEKRNSIPVGLDSIILCPTPLSTDNKPFIYTTPKKAYFHITPITESALHYAYAKDSVQALLCTIHSGVYAASHQGILSSLNLSILSQKDNVLKLIIMARANTDMLLKRTIKRLEIMTSLYPHCDIQVSGYYSPWEKSIDDNHPALRHLCQLYEKHNISPHLTQIHAGLECGILKKQILLQRKQSGLCNTELNIISIGPTIHAPHSEYERLDLAHFQTFCAILYDFIHSYQGV</sequence>
<dbReference type="OrthoDB" id="9773892at2"/>
<evidence type="ECO:0000256" key="1">
    <source>
        <dbReference type="ARBA" id="ARBA00022801"/>
    </source>
</evidence>
<organism evidence="2 3">
    <name type="scientific">Helicobacter jaachi</name>
    <dbReference type="NCBI Taxonomy" id="1677920"/>
    <lineage>
        <taxon>Bacteria</taxon>
        <taxon>Pseudomonadati</taxon>
        <taxon>Campylobacterota</taxon>
        <taxon>Epsilonproteobacteria</taxon>
        <taxon>Campylobacterales</taxon>
        <taxon>Helicobacteraceae</taxon>
        <taxon>Helicobacter</taxon>
    </lineage>
</organism>
<dbReference type="PIRSF" id="PIRSF016599">
    <property type="entry name" value="Xaa-His_dipept"/>
    <property type="match status" value="1"/>
</dbReference>
<dbReference type="InterPro" id="IPR001160">
    <property type="entry name" value="Peptidase_M20C"/>
</dbReference>
<protein>
    <submittedName>
        <fullName evidence="2">M20/M25/M40 family metallo-hydrolase</fullName>
    </submittedName>
</protein>
<dbReference type="PRINTS" id="PR00934">
    <property type="entry name" value="XHISDIPTASE"/>
</dbReference>
<name>A0A4V6I2S8_9HELI</name>
<reference evidence="2 3" key="1">
    <citation type="journal article" date="2014" name="Genome Announc.">
        <title>Draft genome sequences of eight enterohepatic helicobacter species isolated from both laboratory and wild rodents.</title>
        <authorList>
            <person name="Sheh A."/>
            <person name="Shen Z."/>
            <person name="Fox J.G."/>
        </authorList>
    </citation>
    <scope>NUCLEOTIDE SEQUENCE [LARGE SCALE GENOMIC DNA]</scope>
    <source>
        <strain evidence="2 3">MIT 09-6949</strain>
    </source>
</reference>
<dbReference type="GO" id="GO:0070573">
    <property type="term" value="F:metallodipeptidase activity"/>
    <property type="evidence" value="ECO:0007669"/>
    <property type="project" value="TreeGrafter"/>
</dbReference>
<dbReference type="Pfam" id="PF01546">
    <property type="entry name" value="Peptidase_M20"/>
    <property type="match status" value="1"/>
</dbReference>
<dbReference type="SUPFAM" id="SSF53187">
    <property type="entry name" value="Zn-dependent exopeptidases"/>
    <property type="match status" value="1"/>
</dbReference>
<dbReference type="STRING" id="1677920.LS71_05315"/>
<keyword evidence="3" id="KW-1185">Reference proteome</keyword>
<dbReference type="EMBL" id="JRPR02000001">
    <property type="protein sequence ID" value="TLD97342.1"/>
    <property type="molecule type" value="Genomic_DNA"/>
</dbReference>
<dbReference type="RefSeq" id="WP_034354669.1">
    <property type="nucleotide sequence ID" value="NZ_JRPR02000001.1"/>
</dbReference>
<keyword evidence="1 2" id="KW-0378">Hydrolase</keyword>
<dbReference type="AlphaFoldDB" id="A0A4V6I2S8"/>
<proteinExistence type="predicted"/>
<comment type="caution">
    <text evidence="2">The sequence shown here is derived from an EMBL/GenBank/DDBJ whole genome shotgun (WGS) entry which is preliminary data.</text>
</comment>
<dbReference type="PANTHER" id="PTHR43501">
    <property type="entry name" value="CYTOSOL NON-SPECIFIC DIPEPTIDASE"/>
    <property type="match status" value="1"/>
</dbReference>
<dbReference type="GO" id="GO:0005829">
    <property type="term" value="C:cytosol"/>
    <property type="evidence" value="ECO:0007669"/>
    <property type="project" value="TreeGrafter"/>
</dbReference>
<dbReference type="InterPro" id="IPR002933">
    <property type="entry name" value="Peptidase_M20"/>
</dbReference>
<dbReference type="GO" id="GO:0006508">
    <property type="term" value="P:proteolysis"/>
    <property type="evidence" value="ECO:0007669"/>
    <property type="project" value="InterPro"/>
</dbReference>
<dbReference type="Proteomes" id="UP000029733">
    <property type="component" value="Unassembled WGS sequence"/>
</dbReference>
<dbReference type="Gene3D" id="3.40.630.10">
    <property type="entry name" value="Zn peptidases"/>
    <property type="match status" value="2"/>
</dbReference>
<evidence type="ECO:0000313" key="2">
    <source>
        <dbReference type="EMBL" id="TLD97342.1"/>
    </source>
</evidence>
<gene>
    <name evidence="2" type="ORF">LS71_000885</name>
</gene>
<accession>A0A4V6I2S8</accession>
<dbReference type="PANTHER" id="PTHR43501:SF1">
    <property type="entry name" value="CYTOSOL NON-SPECIFIC DIPEPTIDASE"/>
    <property type="match status" value="1"/>
</dbReference>
<evidence type="ECO:0000313" key="3">
    <source>
        <dbReference type="Proteomes" id="UP000029733"/>
    </source>
</evidence>